<organism evidence="1 2">
    <name type="scientific">Verminephrobacter eiseniae (strain EF01-2)</name>
    <dbReference type="NCBI Taxonomy" id="391735"/>
    <lineage>
        <taxon>Bacteria</taxon>
        <taxon>Pseudomonadati</taxon>
        <taxon>Pseudomonadota</taxon>
        <taxon>Betaproteobacteria</taxon>
        <taxon>Burkholderiales</taxon>
        <taxon>Comamonadaceae</taxon>
        <taxon>Verminephrobacter</taxon>
    </lineage>
</organism>
<evidence type="ECO:0000313" key="2">
    <source>
        <dbReference type="Proteomes" id="UP000000374"/>
    </source>
</evidence>
<dbReference type="Gene3D" id="3.40.630.40">
    <property type="entry name" value="Zn-dependent exopeptidases"/>
    <property type="match status" value="1"/>
</dbReference>
<dbReference type="GeneID" id="76462973"/>
<keyword evidence="2" id="KW-1185">Reference proteome</keyword>
<keyword evidence="1" id="KW-0378">Hydrolase</keyword>
<dbReference type="STRING" id="391735.Veis_4694"/>
<protein>
    <submittedName>
        <fullName evidence="1">N-formylglutamate amidohydrolase</fullName>
    </submittedName>
</protein>
<dbReference type="NCBIfam" id="TIGR02017">
    <property type="entry name" value="hutG_amidohyd"/>
    <property type="match status" value="1"/>
</dbReference>
<dbReference type="Proteomes" id="UP000000374">
    <property type="component" value="Chromosome"/>
</dbReference>
<gene>
    <name evidence="1" type="ordered locus">Veis_4694</name>
</gene>
<dbReference type="HOGENOM" id="CLU_069318_0_0_4"/>
<evidence type="ECO:0000313" key="1">
    <source>
        <dbReference type="EMBL" id="ABM60391.1"/>
    </source>
</evidence>
<dbReference type="EMBL" id="CP000542">
    <property type="protein sequence ID" value="ABM60391.1"/>
    <property type="molecule type" value="Genomic_DNA"/>
</dbReference>
<dbReference type="AlphaFoldDB" id="A1WRY4"/>
<dbReference type="Pfam" id="PF05013">
    <property type="entry name" value="FGase"/>
    <property type="match status" value="1"/>
</dbReference>
<reference evidence="2" key="1">
    <citation type="submission" date="2006-12" db="EMBL/GenBank/DDBJ databases">
        <title>Complete sequence of chromosome 1 of Verminephrobacter eiseniae EF01-2.</title>
        <authorList>
            <person name="Copeland A."/>
            <person name="Lucas S."/>
            <person name="Lapidus A."/>
            <person name="Barry K."/>
            <person name="Detter J.C."/>
            <person name="Glavina del Rio T."/>
            <person name="Dalin E."/>
            <person name="Tice H."/>
            <person name="Pitluck S."/>
            <person name="Chertkov O."/>
            <person name="Brettin T."/>
            <person name="Bruce D."/>
            <person name="Han C."/>
            <person name="Tapia R."/>
            <person name="Gilna P."/>
            <person name="Schmutz J."/>
            <person name="Larimer F."/>
            <person name="Land M."/>
            <person name="Hauser L."/>
            <person name="Kyrpides N."/>
            <person name="Kim E."/>
            <person name="Stahl D."/>
            <person name="Richardson P."/>
        </authorList>
    </citation>
    <scope>NUCLEOTIDE SEQUENCE [LARGE SCALE GENOMIC DNA]</scope>
    <source>
        <strain evidence="2">EF01-2</strain>
    </source>
</reference>
<dbReference type="GO" id="GO:0016787">
    <property type="term" value="F:hydrolase activity"/>
    <property type="evidence" value="ECO:0007669"/>
    <property type="project" value="UniProtKB-KW"/>
</dbReference>
<proteinExistence type="predicted"/>
<dbReference type="RefSeq" id="WP_011812372.1">
    <property type="nucleotide sequence ID" value="NC_008786.1"/>
</dbReference>
<sequence>MDSDVFHLHRGRIPLLISIPHRGTELPAEVRSGLSDVGLMLRDTDWHLETLYGFARDMGASMLGARLSRYAIDVNRAPDGVSLYPGQTTTGLCPTETFRGESLYRAGREPDAAEIERRREAYWQPYHDALRAELDRLRSIHGQVLLWEAHSIATVLPRLFEGELPDLNFGTNDGQSCAPDVLAAALGGVERTGGGFTQVVNGRFKGGYITRHFGRPEQGMHAIQLEMCQHLYMNEEPPFDYRPDVAEKVRSLLETMLGDALKQLAAKPRS</sequence>
<accession>A1WRY4</accession>
<dbReference type="InterPro" id="IPR007709">
    <property type="entry name" value="N-FG_amidohydro"/>
</dbReference>
<dbReference type="SUPFAM" id="SSF53187">
    <property type="entry name" value="Zn-dependent exopeptidases"/>
    <property type="match status" value="1"/>
</dbReference>
<dbReference type="KEGG" id="vei:Veis_4694"/>
<dbReference type="OrthoDB" id="8716700at2"/>
<dbReference type="InterPro" id="IPR010247">
    <property type="entry name" value="HutG_amidohyd"/>
</dbReference>
<dbReference type="eggNOG" id="COG3741">
    <property type="taxonomic scope" value="Bacteria"/>
</dbReference>
<name>A1WRY4_VEREI</name>